<organism evidence="3 4">
    <name type="scientific">Oscillibacter hominis</name>
    <dbReference type="NCBI Taxonomy" id="2763056"/>
    <lineage>
        <taxon>Bacteria</taxon>
        <taxon>Bacillati</taxon>
        <taxon>Bacillota</taxon>
        <taxon>Clostridia</taxon>
        <taxon>Eubacteriales</taxon>
        <taxon>Oscillospiraceae</taxon>
        <taxon>Oscillibacter</taxon>
    </lineage>
</organism>
<dbReference type="InterPro" id="IPR014973">
    <property type="entry name" value="DUF1835"/>
</dbReference>
<dbReference type="Pfam" id="PF08874">
    <property type="entry name" value="DUF1835"/>
    <property type="match status" value="1"/>
</dbReference>
<dbReference type="EMBL" id="CP060490">
    <property type="protein sequence ID" value="QNL45449.1"/>
    <property type="molecule type" value="Genomic_DNA"/>
</dbReference>
<dbReference type="InterPro" id="IPR022123">
    <property type="entry name" value="DUF3658"/>
</dbReference>
<evidence type="ECO:0000313" key="3">
    <source>
        <dbReference type="EMBL" id="QNL45449.1"/>
    </source>
</evidence>
<feature type="domain" description="DUF3658" evidence="2">
    <location>
        <begin position="203"/>
        <end position="303"/>
    </location>
</feature>
<keyword evidence="4" id="KW-1185">Reference proteome</keyword>
<proteinExistence type="predicted"/>
<dbReference type="KEGG" id="ohi:H8790_05440"/>
<reference evidence="3 4" key="1">
    <citation type="submission" date="2020-08" db="EMBL/GenBank/DDBJ databases">
        <authorList>
            <person name="Liu C."/>
            <person name="Sun Q."/>
        </authorList>
    </citation>
    <scope>NUCLEOTIDE SEQUENCE [LARGE SCALE GENOMIC DNA]</scope>
    <source>
        <strain evidence="3 4">NSJ-62</strain>
    </source>
</reference>
<evidence type="ECO:0000259" key="1">
    <source>
        <dbReference type="Pfam" id="PF08874"/>
    </source>
</evidence>
<dbReference type="RefSeq" id="WP_187333882.1">
    <property type="nucleotide sequence ID" value="NZ_CP060490.1"/>
</dbReference>
<name>A0A7G9B7B8_9FIRM</name>
<feature type="domain" description="DUF1835" evidence="1">
    <location>
        <begin position="71"/>
        <end position="164"/>
    </location>
</feature>
<protein>
    <submittedName>
        <fullName evidence="3">DUF1835 domain-containing protein</fullName>
    </submittedName>
</protein>
<evidence type="ECO:0000313" key="4">
    <source>
        <dbReference type="Proteomes" id="UP000515960"/>
    </source>
</evidence>
<sequence>MIETVFSKSAYGSLKLAQNCGADKHSSASIGLVLSGRTNISPEELETLKADAELQAHRKWETSIPLGGNPADVYCIDVAWSMGDISDDEIGNNRKSVLEQAFFVWPNREDNEQYILETLRSAKTALHEILDRASRGEPVRIWYSHNPDEICGFYWLLAQLKKLPAIGSIYAVKLPEWEYSTDNTLCTHIGWGEISPEEWGKYLPLQREVKPALLNACAMRWKQLQQENAPLRIYLNGKLQSASENIYDSFILREVDEQADEFSEANLIGNVLGKNQLGIGDAWIALRMEKFIKEGMFTIVTTPSADDLIYHRTLRKCP</sequence>
<accession>A0A7G9B7B8</accession>
<dbReference type="AlphaFoldDB" id="A0A7G9B7B8"/>
<dbReference type="Proteomes" id="UP000515960">
    <property type="component" value="Chromosome"/>
</dbReference>
<gene>
    <name evidence="3" type="ORF">H8790_05440</name>
</gene>
<dbReference type="Pfam" id="PF12395">
    <property type="entry name" value="DUF3658"/>
    <property type="match status" value="1"/>
</dbReference>
<evidence type="ECO:0000259" key="2">
    <source>
        <dbReference type="Pfam" id="PF12395"/>
    </source>
</evidence>